<evidence type="ECO:0000256" key="2">
    <source>
        <dbReference type="ARBA" id="ARBA00022729"/>
    </source>
</evidence>
<evidence type="ECO:0000313" key="5">
    <source>
        <dbReference type="Proteomes" id="UP001058602"/>
    </source>
</evidence>
<dbReference type="InterPro" id="IPR018635">
    <property type="entry name" value="UPF0319"/>
</dbReference>
<dbReference type="Pfam" id="PF09829">
    <property type="entry name" value="DUF2057"/>
    <property type="match status" value="1"/>
</dbReference>
<reference evidence="4" key="1">
    <citation type="submission" date="2022-07" db="EMBL/GenBank/DDBJ databases">
        <title>Complete genome of Vibrio japonicus strain JCM 31412T and phylogenomic assessment of the Nereis clade of the genus Vibrio.</title>
        <authorList>
            <person name="Shlafstein M.D."/>
            <person name="Emsley S.A."/>
            <person name="Ushijima B."/>
            <person name="Videau P."/>
            <person name="Saw J.H."/>
        </authorList>
    </citation>
    <scope>NUCLEOTIDE SEQUENCE</scope>
    <source>
        <strain evidence="4">JCM 31412</strain>
    </source>
</reference>
<dbReference type="RefSeq" id="WP_257085611.1">
    <property type="nucleotide sequence ID" value="NZ_CP102097.1"/>
</dbReference>
<evidence type="ECO:0000313" key="4">
    <source>
        <dbReference type="EMBL" id="UUM31892.1"/>
    </source>
</evidence>
<protein>
    <recommendedName>
        <fullName evidence="3">UPF0319 protein NP165_16450</fullName>
    </recommendedName>
</protein>
<accession>A0ABY5LIL6</accession>
<organism evidence="4 5">
    <name type="scientific">Vibrio japonicus</name>
    <dbReference type="NCBI Taxonomy" id="1824638"/>
    <lineage>
        <taxon>Bacteria</taxon>
        <taxon>Pseudomonadati</taxon>
        <taxon>Pseudomonadota</taxon>
        <taxon>Gammaproteobacteria</taxon>
        <taxon>Vibrionales</taxon>
        <taxon>Vibrionaceae</taxon>
        <taxon>Vibrio</taxon>
    </lineage>
</organism>
<evidence type="ECO:0000256" key="1">
    <source>
        <dbReference type="ARBA" id="ARBA00008490"/>
    </source>
</evidence>
<name>A0ABY5LIL6_9VIBR</name>
<feature type="signal peptide" evidence="3">
    <location>
        <begin position="1"/>
        <end position="21"/>
    </location>
</feature>
<keyword evidence="5" id="KW-1185">Reference proteome</keyword>
<dbReference type="PANTHER" id="PTHR38108">
    <property type="entry name" value="UPF0319 PROTEIN YCCT"/>
    <property type="match status" value="1"/>
</dbReference>
<dbReference type="HAMAP" id="MF_00789">
    <property type="entry name" value="UPF0319"/>
    <property type="match status" value="1"/>
</dbReference>
<keyword evidence="2 3" id="KW-0732">Signal</keyword>
<evidence type="ECO:0000256" key="3">
    <source>
        <dbReference type="HAMAP-Rule" id="MF_00789"/>
    </source>
</evidence>
<dbReference type="EMBL" id="CP102097">
    <property type="protein sequence ID" value="UUM31892.1"/>
    <property type="molecule type" value="Genomic_DNA"/>
</dbReference>
<proteinExistence type="inferred from homology"/>
<comment type="similarity">
    <text evidence="1 3">Belongs to the UPF0319 family.</text>
</comment>
<feature type="chain" id="PRO_5044914587" description="UPF0319 protein NP165_16450" evidence="3">
    <location>
        <begin position="22"/>
        <end position="209"/>
    </location>
</feature>
<gene>
    <name evidence="4" type="ORF">NP165_16450</name>
</gene>
<sequence precursor="true">MQLKHLPFAFMILGLSGSAVAQVTMDIPDSIEVIVANGSSPELKGGMFDANQTLALQDGENQILFRYKPYFHQGNDRIIVESQPIIATFHANDMDLNFDLPKYRNLSEAKKNINSASWQLRDKSHQPVEAEYDQLVIEGMQIGRNYQQELLEYNRKGGVAAIYVNGMATGKAEFTSQEGANTAEEMLHFWYNKADEKTKARFKQFVQNH</sequence>
<dbReference type="PANTHER" id="PTHR38108:SF1">
    <property type="entry name" value="UPF0319 PROTEIN YCCT"/>
    <property type="match status" value="1"/>
</dbReference>
<dbReference type="Proteomes" id="UP001058602">
    <property type="component" value="Chromosome 2"/>
</dbReference>